<proteinExistence type="predicted"/>
<keyword evidence="1" id="KW-0175">Coiled coil</keyword>
<gene>
    <name evidence="3" type="ORF">IFM89_008189</name>
</gene>
<evidence type="ECO:0000313" key="3">
    <source>
        <dbReference type="EMBL" id="KAF9608234.1"/>
    </source>
</evidence>
<evidence type="ECO:0000256" key="1">
    <source>
        <dbReference type="SAM" id="Coils"/>
    </source>
</evidence>
<keyword evidence="4" id="KW-1185">Reference proteome</keyword>
<accession>A0A835I054</accession>
<name>A0A835I054_9MAGN</name>
<comment type="caution">
    <text evidence="3">The sequence shown here is derived from an EMBL/GenBank/DDBJ whole genome shotgun (WGS) entry which is preliminary data.</text>
</comment>
<sequence length="299" mass="33595">MQEDQAGKQATNHNRPTCGRGFKLMVSRGGREKGSRAELKARLERDEREQGEIFKRKEKRKLDLSCLKEWDMVMNGGVGWVRRSKRVVEQRSKKAKQEAAEMRNQGKGHLLIPENDHIMQVSSDSAISNSSEKYIDIVSTTNPTLTNQRGRHGHEADEEELVIQPAPLAIDDSTVDRNDVQGTQRTQREQRYAGVSKTCSEQRLEEEQSMGNSYSGGLDTPPGRSLTGAFLSAMVFAMNPKLELKSMCFLLQKAYNFASLAKKVTAKNEKEASEADLQTAKMQVEATEAAEETKKRLEM</sequence>
<dbReference type="OrthoDB" id="678007at2759"/>
<feature type="coiled-coil region" evidence="1">
    <location>
        <begin position="263"/>
        <end position="290"/>
    </location>
</feature>
<evidence type="ECO:0000313" key="4">
    <source>
        <dbReference type="Proteomes" id="UP000631114"/>
    </source>
</evidence>
<protein>
    <submittedName>
        <fullName evidence="3">Uncharacterized protein</fullName>
    </submittedName>
</protein>
<feature type="region of interest" description="Disordered" evidence="2">
    <location>
        <begin position="175"/>
        <end position="217"/>
    </location>
</feature>
<feature type="region of interest" description="Disordered" evidence="2">
    <location>
        <begin position="1"/>
        <end position="49"/>
    </location>
</feature>
<feature type="compositionally biased region" description="Basic and acidic residues" evidence="2">
    <location>
        <begin position="29"/>
        <end position="49"/>
    </location>
</feature>
<organism evidence="3 4">
    <name type="scientific">Coptis chinensis</name>
    <dbReference type="NCBI Taxonomy" id="261450"/>
    <lineage>
        <taxon>Eukaryota</taxon>
        <taxon>Viridiplantae</taxon>
        <taxon>Streptophyta</taxon>
        <taxon>Embryophyta</taxon>
        <taxon>Tracheophyta</taxon>
        <taxon>Spermatophyta</taxon>
        <taxon>Magnoliopsida</taxon>
        <taxon>Ranunculales</taxon>
        <taxon>Ranunculaceae</taxon>
        <taxon>Coptidoideae</taxon>
        <taxon>Coptis</taxon>
    </lineage>
</organism>
<evidence type="ECO:0000256" key="2">
    <source>
        <dbReference type="SAM" id="MobiDB-lite"/>
    </source>
</evidence>
<dbReference type="Proteomes" id="UP000631114">
    <property type="component" value="Unassembled WGS sequence"/>
</dbReference>
<reference evidence="3 4" key="1">
    <citation type="submission" date="2020-10" db="EMBL/GenBank/DDBJ databases">
        <title>The Coptis chinensis genome and diversification of protoberbering-type alkaloids.</title>
        <authorList>
            <person name="Wang B."/>
            <person name="Shu S."/>
            <person name="Song C."/>
            <person name="Liu Y."/>
        </authorList>
    </citation>
    <scope>NUCLEOTIDE SEQUENCE [LARGE SCALE GENOMIC DNA]</scope>
    <source>
        <strain evidence="3">HL-2020</strain>
        <tissue evidence="3">Leaf</tissue>
    </source>
</reference>
<dbReference type="EMBL" id="JADFTS010000004">
    <property type="protein sequence ID" value="KAF9608234.1"/>
    <property type="molecule type" value="Genomic_DNA"/>
</dbReference>
<dbReference type="AlphaFoldDB" id="A0A835I054"/>